<sequence length="35" mass="4080">MKRKDTIGVYQRFSFIVACMVIILSDIKYVLTTLL</sequence>
<organism evidence="2">
    <name type="scientific">marine metagenome</name>
    <dbReference type="NCBI Taxonomy" id="408172"/>
    <lineage>
        <taxon>unclassified sequences</taxon>
        <taxon>metagenomes</taxon>
        <taxon>ecological metagenomes</taxon>
    </lineage>
</organism>
<accession>A0A382ZCR4</accession>
<evidence type="ECO:0000256" key="1">
    <source>
        <dbReference type="SAM" id="Phobius"/>
    </source>
</evidence>
<evidence type="ECO:0000313" key="2">
    <source>
        <dbReference type="EMBL" id="SVD93009.1"/>
    </source>
</evidence>
<dbReference type="EMBL" id="UINC01182669">
    <property type="protein sequence ID" value="SVD93009.1"/>
    <property type="molecule type" value="Genomic_DNA"/>
</dbReference>
<dbReference type="AlphaFoldDB" id="A0A382ZCR4"/>
<gene>
    <name evidence="2" type="ORF">METZ01_LOCUS445863</name>
</gene>
<keyword evidence="1" id="KW-0812">Transmembrane</keyword>
<feature type="non-terminal residue" evidence="2">
    <location>
        <position position="35"/>
    </location>
</feature>
<protein>
    <submittedName>
        <fullName evidence="2">Uncharacterized protein</fullName>
    </submittedName>
</protein>
<feature type="transmembrane region" description="Helical" evidence="1">
    <location>
        <begin position="12"/>
        <end position="31"/>
    </location>
</feature>
<proteinExistence type="predicted"/>
<keyword evidence="1" id="KW-0472">Membrane</keyword>
<reference evidence="2" key="1">
    <citation type="submission" date="2018-05" db="EMBL/GenBank/DDBJ databases">
        <authorList>
            <person name="Lanie J.A."/>
            <person name="Ng W.-L."/>
            <person name="Kazmierczak K.M."/>
            <person name="Andrzejewski T.M."/>
            <person name="Davidsen T.M."/>
            <person name="Wayne K.J."/>
            <person name="Tettelin H."/>
            <person name="Glass J.I."/>
            <person name="Rusch D."/>
            <person name="Podicherti R."/>
            <person name="Tsui H.-C.T."/>
            <person name="Winkler M.E."/>
        </authorList>
    </citation>
    <scope>NUCLEOTIDE SEQUENCE</scope>
</reference>
<name>A0A382ZCR4_9ZZZZ</name>
<keyword evidence="1" id="KW-1133">Transmembrane helix</keyword>